<reference evidence="2" key="1">
    <citation type="journal article" date="2023" name="Nat. Plants">
        <title>Single-cell RNA sequencing provides a high-resolution roadmap for understanding the multicellular compartmentation of specialized metabolism.</title>
        <authorList>
            <person name="Sun S."/>
            <person name="Shen X."/>
            <person name="Li Y."/>
            <person name="Li Y."/>
            <person name="Wang S."/>
            <person name="Li R."/>
            <person name="Zhang H."/>
            <person name="Shen G."/>
            <person name="Guo B."/>
            <person name="Wei J."/>
            <person name="Xu J."/>
            <person name="St-Pierre B."/>
            <person name="Chen S."/>
            <person name="Sun C."/>
        </authorList>
    </citation>
    <scope>NUCLEOTIDE SEQUENCE [LARGE SCALE GENOMIC DNA]</scope>
</reference>
<proteinExistence type="predicted"/>
<organism evidence="1 2">
    <name type="scientific">Catharanthus roseus</name>
    <name type="common">Madagascar periwinkle</name>
    <name type="synonym">Vinca rosea</name>
    <dbReference type="NCBI Taxonomy" id="4058"/>
    <lineage>
        <taxon>Eukaryota</taxon>
        <taxon>Viridiplantae</taxon>
        <taxon>Streptophyta</taxon>
        <taxon>Embryophyta</taxon>
        <taxon>Tracheophyta</taxon>
        <taxon>Spermatophyta</taxon>
        <taxon>Magnoliopsida</taxon>
        <taxon>eudicotyledons</taxon>
        <taxon>Gunneridae</taxon>
        <taxon>Pentapetalae</taxon>
        <taxon>asterids</taxon>
        <taxon>lamiids</taxon>
        <taxon>Gentianales</taxon>
        <taxon>Apocynaceae</taxon>
        <taxon>Rauvolfioideae</taxon>
        <taxon>Vinceae</taxon>
        <taxon>Catharanthinae</taxon>
        <taxon>Catharanthus</taxon>
    </lineage>
</organism>
<gene>
    <name evidence="1" type="ORF">M9H77_34890</name>
</gene>
<evidence type="ECO:0000313" key="1">
    <source>
        <dbReference type="EMBL" id="KAI5648885.1"/>
    </source>
</evidence>
<keyword evidence="2" id="KW-1185">Reference proteome</keyword>
<dbReference type="Proteomes" id="UP001060085">
    <property type="component" value="Linkage Group LG08"/>
</dbReference>
<name>A0ACB9ZN71_CATRO</name>
<dbReference type="EMBL" id="CM044708">
    <property type="protein sequence ID" value="KAI5648885.1"/>
    <property type="molecule type" value="Genomic_DNA"/>
</dbReference>
<accession>A0ACB9ZN71</accession>
<evidence type="ECO:0000313" key="2">
    <source>
        <dbReference type="Proteomes" id="UP001060085"/>
    </source>
</evidence>
<protein>
    <submittedName>
        <fullName evidence="1">Uncharacterized protein</fullName>
    </submittedName>
</protein>
<sequence>MKVTVFPARSSSLPLLPLNLPNSQSLQFHHHHPSNPRFFFKIKPSSLNSLSFRFKFKPSRFRFSVRSLKSSSIGADAKVEVNQSQEGSGFLEQPPSEFNVEVRNAAVPSNFPPAKLSLSDQAFFLLAFIACTTSAAFVGFVAAAVPTLFAMGRAAISLSKLADTAREELPSTMAAIRLSGMEISDLTLELSDLSQEITDGVKKSGQAVQAAGAGIQQIGSMARQQTMSMIEERANLPVISFQPVVAGAAKKTSHAVGQATKKILNMISRGEYSSDEEDGNTLNRLEV</sequence>
<comment type="caution">
    <text evidence="1">The sequence shown here is derived from an EMBL/GenBank/DDBJ whole genome shotgun (WGS) entry which is preliminary data.</text>
</comment>